<organism evidence="1 2">
    <name type="scientific">Schaalia odontolytica</name>
    <dbReference type="NCBI Taxonomy" id="1660"/>
    <lineage>
        <taxon>Bacteria</taxon>
        <taxon>Bacillati</taxon>
        <taxon>Actinomycetota</taxon>
        <taxon>Actinomycetes</taxon>
        <taxon>Actinomycetales</taxon>
        <taxon>Actinomycetaceae</taxon>
        <taxon>Schaalia</taxon>
    </lineage>
</organism>
<protein>
    <submittedName>
        <fullName evidence="1">Uncharacterized protein</fullName>
    </submittedName>
</protein>
<comment type="caution">
    <text evidence="1">The sequence shown here is derived from an EMBL/GenBank/DDBJ whole genome shotgun (WGS) entry which is preliminary data.</text>
</comment>
<dbReference type="EMBL" id="PKKM01000008">
    <property type="protein sequence ID" value="PKY64297.1"/>
    <property type="molecule type" value="Genomic_DNA"/>
</dbReference>
<dbReference type="AlphaFoldDB" id="A0A2I1HZJ5"/>
<accession>A0A2I1HZJ5</accession>
<proteinExistence type="predicted"/>
<sequence>MSNRYSLRVPRLRTTALGRGIIALVAVTMLCSACLPSSRGASGRSSGRDTGPRASQIDSRFLEFPYTYKKTPEIQEQTDDLNNRWPALAATNGHLTLAYSRQVPFMPDIEPEFWMTGVANISDDAITMLLEKPNNYKTLLPGIYPDLYKYVPQDCSFTNIDLQHANDSLRVPLSSPGVPPTIDPMIIQGLAVSQDCHLMVITALGHRGS</sequence>
<evidence type="ECO:0000313" key="2">
    <source>
        <dbReference type="Proteomes" id="UP000234198"/>
    </source>
</evidence>
<evidence type="ECO:0000313" key="1">
    <source>
        <dbReference type="EMBL" id="PKY64297.1"/>
    </source>
</evidence>
<reference evidence="1 2" key="1">
    <citation type="submission" date="2017-12" db="EMBL/GenBank/DDBJ databases">
        <title>Phylogenetic diversity of female urinary microbiome.</title>
        <authorList>
            <person name="Thomas-White K."/>
            <person name="Wolfe A.J."/>
        </authorList>
    </citation>
    <scope>NUCLEOTIDE SEQUENCE [LARGE SCALE GENOMIC DNA]</scope>
    <source>
        <strain evidence="1 2">UMB0018</strain>
    </source>
</reference>
<dbReference type="Proteomes" id="UP000234198">
    <property type="component" value="Unassembled WGS sequence"/>
</dbReference>
<gene>
    <name evidence="1" type="ORF">CYJ22_06865</name>
</gene>
<name>A0A2I1HZJ5_9ACTO</name>